<dbReference type="PANTHER" id="PTHR34282">
    <property type="entry name" value="OS01G0228800 PROTEIN-RELATED"/>
    <property type="match status" value="1"/>
</dbReference>
<evidence type="ECO:0000256" key="1">
    <source>
        <dbReference type="SAM" id="MobiDB-lite"/>
    </source>
</evidence>
<dbReference type="STRING" id="29730.A0A0D2QJQ4"/>
<sequence length="990" mass="111693">MAKISDFAQKLLDDLRLRKERMAASQSSKGTNPMVADAYAYSKTAYKSSRESKTLKTISFQRSRTGFRVGSTQKMASGGRKTPLRRGQKSEQIGNLSMALAFAIENGGKLRAESSGKSSIFSFFIAWCDSHQPSRSQLPTLSHLHIEEISRGVQKLNQILKACSNRLNFDRYLIEIGRELLKGARDLEESLGMLVKLQEDSEYMIRPQRKSRITLLEEDEDDDENTVKIVDQMQLGRPRFSNYNDIQGVARTDLRLRLAALTYSSDVSDSKHKNDVLASSNSHSHKRSVSYVPDTKSNTAFSEQSPSSSVHFKQGKSRISNVIAKLMGLDENPRNIDSKVVGVVTKTPAKDTKKAEQGTKDSAALAHRLPPIKEKATTASKTPLTQDKVTAQAGKTLTTRNGSTRVAAHDKLPPQKNFKDIKPVTSLRKALIKVDKQQGDINHLNLNSGNRKEIQEKESEQNSIKYREKKGIERIDIKKPVLILKDGMQHMIPHVHKTSEFALTLQEKPEYSECIPQRESRHANKLLLGNQQKLQSNHGFQGVQMLQKSELRGKKQQSELKEEQSTEQKLQRKKQKGNELFSKPMSGATNLQKKQPQMKQAETSRKGPSKHIDVTKLNGFPGGRHRQNLARAGSSKIKGSLDRNSGQHYTQGVIESESAKDQNLFAVDEKPVQGQTTMKARTINVYKHGSSISQDMEKARQEKLAISSEADQMKTSRFEEVEPQIIRSNKSSVEAQKNSILCSPLEDGCQSLNELQALAWRENCQNSVPLVTKEQQDQEPDFGKAEELKFKNNISEPLHGTREESREIPCTPQSQYQRTCASEMPEPLTESENHPNEILTKSGLFMNTAEALFKLNILHTNNCGYEVMKSKGIRQELSVHPFLKVTIIPNKEKTLDELVKQMSEDIDKLKLYRRGRRENSPFEDYLPKMLEADVNNKEPHLNCMWDKGRNSMMFAFLEKDDVVRDAEKYVLNGLLGEMTRDIFTGVSVSV</sequence>
<dbReference type="AlphaFoldDB" id="A0A0D2QJQ4"/>
<evidence type="ECO:0000313" key="3">
    <source>
        <dbReference type="Proteomes" id="UP000032304"/>
    </source>
</evidence>
<keyword evidence="3" id="KW-1185">Reference proteome</keyword>
<feature type="region of interest" description="Disordered" evidence="1">
    <location>
        <begin position="797"/>
        <end position="816"/>
    </location>
</feature>
<dbReference type="EMBL" id="CM001748">
    <property type="protein sequence ID" value="KJB58292.1"/>
    <property type="molecule type" value="Genomic_DNA"/>
</dbReference>
<feature type="compositionally biased region" description="Basic and acidic residues" evidence="1">
    <location>
        <begin position="602"/>
        <end position="614"/>
    </location>
</feature>
<feature type="compositionally biased region" description="Basic and acidic residues" evidence="1">
    <location>
        <begin position="549"/>
        <end position="570"/>
    </location>
</feature>
<evidence type="ECO:0008006" key="4">
    <source>
        <dbReference type="Google" id="ProtNLM"/>
    </source>
</evidence>
<dbReference type="PANTHER" id="PTHR34282:SF1">
    <property type="entry name" value="DUF3741 DOMAIN-CONTAINING PROTEIN"/>
    <property type="match status" value="1"/>
</dbReference>
<proteinExistence type="predicted"/>
<reference evidence="2 3" key="1">
    <citation type="journal article" date="2012" name="Nature">
        <title>Repeated polyploidization of Gossypium genomes and the evolution of spinnable cotton fibres.</title>
        <authorList>
            <person name="Paterson A.H."/>
            <person name="Wendel J.F."/>
            <person name="Gundlach H."/>
            <person name="Guo H."/>
            <person name="Jenkins J."/>
            <person name="Jin D."/>
            <person name="Llewellyn D."/>
            <person name="Showmaker K.C."/>
            <person name="Shu S."/>
            <person name="Udall J."/>
            <person name="Yoo M.J."/>
            <person name="Byers R."/>
            <person name="Chen W."/>
            <person name="Doron-Faigenboim A."/>
            <person name="Duke M.V."/>
            <person name="Gong L."/>
            <person name="Grimwood J."/>
            <person name="Grover C."/>
            <person name="Grupp K."/>
            <person name="Hu G."/>
            <person name="Lee T.H."/>
            <person name="Li J."/>
            <person name="Lin L."/>
            <person name="Liu T."/>
            <person name="Marler B.S."/>
            <person name="Page J.T."/>
            <person name="Roberts A.W."/>
            <person name="Romanel E."/>
            <person name="Sanders W.S."/>
            <person name="Szadkowski E."/>
            <person name="Tan X."/>
            <person name="Tang H."/>
            <person name="Xu C."/>
            <person name="Wang J."/>
            <person name="Wang Z."/>
            <person name="Zhang D."/>
            <person name="Zhang L."/>
            <person name="Ashrafi H."/>
            <person name="Bedon F."/>
            <person name="Bowers J.E."/>
            <person name="Brubaker C.L."/>
            <person name="Chee P.W."/>
            <person name="Das S."/>
            <person name="Gingle A.R."/>
            <person name="Haigler C.H."/>
            <person name="Harker D."/>
            <person name="Hoffmann L.V."/>
            <person name="Hovav R."/>
            <person name="Jones D.C."/>
            <person name="Lemke C."/>
            <person name="Mansoor S."/>
            <person name="ur Rahman M."/>
            <person name="Rainville L.N."/>
            <person name="Rambani A."/>
            <person name="Reddy U.K."/>
            <person name="Rong J.K."/>
            <person name="Saranga Y."/>
            <person name="Scheffler B.E."/>
            <person name="Scheffler J.A."/>
            <person name="Stelly D.M."/>
            <person name="Triplett B.A."/>
            <person name="Van Deynze A."/>
            <person name="Vaslin M.F."/>
            <person name="Waghmare V.N."/>
            <person name="Walford S.A."/>
            <person name="Wright R.J."/>
            <person name="Zaki E.A."/>
            <person name="Zhang T."/>
            <person name="Dennis E.S."/>
            <person name="Mayer K.F."/>
            <person name="Peterson D.G."/>
            <person name="Rokhsar D.S."/>
            <person name="Wang X."/>
            <person name="Schmutz J."/>
        </authorList>
    </citation>
    <scope>NUCLEOTIDE SEQUENCE [LARGE SCALE GENOMIC DNA]</scope>
</reference>
<protein>
    <recommendedName>
        <fullName evidence="4">DUF3741 domain-containing protein</fullName>
    </recommendedName>
</protein>
<organism evidence="2 3">
    <name type="scientific">Gossypium raimondii</name>
    <name type="common">Peruvian cotton</name>
    <name type="synonym">Gossypium klotzschianum subsp. raimondii</name>
    <dbReference type="NCBI Taxonomy" id="29730"/>
    <lineage>
        <taxon>Eukaryota</taxon>
        <taxon>Viridiplantae</taxon>
        <taxon>Streptophyta</taxon>
        <taxon>Embryophyta</taxon>
        <taxon>Tracheophyta</taxon>
        <taxon>Spermatophyta</taxon>
        <taxon>Magnoliopsida</taxon>
        <taxon>eudicotyledons</taxon>
        <taxon>Gunneridae</taxon>
        <taxon>Pentapetalae</taxon>
        <taxon>rosids</taxon>
        <taxon>malvids</taxon>
        <taxon>Malvales</taxon>
        <taxon>Malvaceae</taxon>
        <taxon>Malvoideae</taxon>
        <taxon>Gossypium</taxon>
    </lineage>
</organism>
<accession>A0A0D2QJQ4</accession>
<dbReference type="Proteomes" id="UP000032304">
    <property type="component" value="Chromosome 9"/>
</dbReference>
<feature type="compositionally biased region" description="Polar residues" evidence="1">
    <location>
        <begin position="295"/>
        <end position="311"/>
    </location>
</feature>
<dbReference type="eggNOG" id="ENOG502QX43">
    <property type="taxonomic scope" value="Eukaryota"/>
</dbReference>
<name>A0A0D2QJQ4_GOSRA</name>
<gene>
    <name evidence="2" type="ORF">B456_009G202800</name>
</gene>
<evidence type="ECO:0000313" key="2">
    <source>
        <dbReference type="EMBL" id="KJB58292.1"/>
    </source>
</evidence>
<feature type="region of interest" description="Disordered" evidence="1">
    <location>
        <begin position="270"/>
        <end position="313"/>
    </location>
</feature>
<feature type="compositionally biased region" description="Polar residues" evidence="1">
    <location>
        <begin position="587"/>
        <end position="601"/>
    </location>
</feature>
<feature type="region of interest" description="Disordered" evidence="1">
    <location>
        <begin position="547"/>
        <end position="627"/>
    </location>
</feature>
<dbReference type="OMA" id="DSEYMIR"/>
<dbReference type="Gramene" id="KJB58292">
    <property type="protein sequence ID" value="KJB58292"/>
    <property type="gene ID" value="B456_009G202800"/>
</dbReference>